<organism evidence="3 4">
    <name type="scientific">Actinocorallia longicatena</name>
    <dbReference type="NCBI Taxonomy" id="111803"/>
    <lineage>
        <taxon>Bacteria</taxon>
        <taxon>Bacillati</taxon>
        <taxon>Actinomycetota</taxon>
        <taxon>Actinomycetes</taxon>
        <taxon>Streptosporangiales</taxon>
        <taxon>Thermomonosporaceae</taxon>
        <taxon>Actinocorallia</taxon>
    </lineage>
</organism>
<feature type="domain" description="YCII-related" evidence="2">
    <location>
        <begin position="1"/>
        <end position="97"/>
    </location>
</feature>
<dbReference type="PANTHER" id="PTHR35174:SF3">
    <property type="entry name" value="BLL7171 PROTEIN"/>
    <property type="match status" value="1"/>
</dbReference>
<dbReference type="InterPro" id="IPR005545">
    <property type="entry name" value="YCII"/>
</dbReference>
<name>A0ABP6QNC7_9ACTN</name>
<evidence type="ECO:0000313" key="4">
    <source>
        <dbReference type="Proteomes" id="UP001501237"/>
    </source>
</evidence>
<evidence type="ECO:0000259" key="2">
    <source>
        <dbReference type="Pfam" id="PF03795"/>
    </source>
</evidence>
<dbReference type="Pfam" id="PF03795">
    <property type="entry name" value="YCII"/>
    <property type="match status" value="1"/>
</dbReference>
<comment type="similarity">
    <text evidence="1">Belongs to the YciI family.</text>
</comment>
<evidence type="ECO:0000256" key="1">
    <source>
        <dbReference type="ARBA" id="ARBA00007689"/>
    </source>
</evidence>
<dbReference type="EMBL" id="BAAAUV010000043">
    <property type="protein sequence ID" value="GAA3241082.1"/>
    <property type="molecule type" value="Genomic_DNA"/>
</dbReference>
<sequence length="109" mass="11529">MRYMLLITDDGNGAGPEEIAASPGYREWDTALAGRGIPHAGVRLRPEGAVVRVRGGETLVTDGPFAETTEQIAGFEIVECSDLDEAMETAAAHPSSAGFAIEIRPFPEA</sequence>
<accession>A0ABP6QNC7</accession>
<dbReference type="Gene3D" id="3.30.70.1060">
    <property type="entry name" value="Dimeric alpha+beta barrel"/>
    <property type="match status" value="1"/>
</dbReference>
<dbReference type="PANTHER" id="PTHR35174">
    <property type="entry name" value="BLL7171 PROTEIN-RELATED"/>
    <property type="match status" value="1"/>
</dbReference>
<dbReference type="SUPFAM" id="SSF54909">
    <property type="entry name" value="Dimeric alpha+beta barrel"/>
    <property type="match status" value="1"/>
</dbReference>
<proteinExistence type="inferred from homology"/>
<dbReference type="InterPro" id="IPR011008">
    <property type="entry name" value="Dimeric_a/b-barrel"/>
</dbReference>
<evidence type="ECO:0000313" key="3">
    <source>
        <dbReference type="EMBL" id="GAA3241082.1"/>
    </source>
</evidence>
<dbReference type="Proteomes" id="UP001501237">
    <property type="component" value="Unassembled WGS sequence"/>
</dbReference>
<comment type="caution">
    <text evidence="3">The sequence shown here is derived from an EMBL/GenBank/DDBJ whole genome shotgun (WGS) entry which is preliminary data.</text>
</comment>
<protein>
    <submittedName>
        <fullName evidence="3">YciI family protein</fullName>
    </submittedName>
</protein>
<keyword evidence="4" id="KW-1185">Reference proteome</keyword>
<reference evidence="4" key="1">
    <citation type="journal article" date="2019" name="Int. J. Syst. Evol. Microbiol.">
        <title>The Global Catalogue of Microorganisms (GCM) 10K type strain sequencing project: providing services to taxonomists for standard genome sequencing and annotation.</title>
        <authorList>
            <consortium name="The Broad Institute Genomics Platform"/>
            <consortium name="The Broad Institute Genome Sequencing Center for Infectious Disease"/>
            <person name="Wu L."/>
            <person name="Ma J."/>
        </authorList>
    </citation>
    <scope>NUCLEOTIDE SEQUENCE [LARGE SCALE GENOMIC DNA]</scope>
    <source>
        <strain evidence="4">JCM 9377</strain>
    </source>
</reference>
<gene>
    <name evidence="3" type="ORF">GCM10010468_78180</name>
</gene>
<dbReference type="RefSeq" id="WP_344839204.1">
    <property type="nucleotide sequence ID" value="NZ_BAAAUV010000043.1"/>
</dbReference>